<reference evidence="2 3" key="2">
    <citation type="submission" date="2014-07" db="EMBL/GenBank/DDBJ databases">
        <authorList>
            <person name="Zhang J.E."/>
            <person name="Yang H."/>
            <person name="Guo J."/>
            <person name="Deng Z."/>
            <person name="Luo H."/>
            <person name="Luo M."/>
            <person name="Zhao B."/>
        </authorList>
    </citation>
    <scope>NUCLEOTIDE SEQUENCE [LARGE SCALE GENOMIC DNA]</scope>
    <source>
        <strain evidence="2">ATCC 10762</strain>
        <strain evidence="3">ATCC 10762 / DSM 40127 / CCM 3239 / JCM 4008 / LMG 5968 / NBRC 12843 / NCIMB 8234 / A-377</strain>
    </source>
</reference>
<gene>
    <name evidence="1" type="ORF">GCM10010502_69310</name>
    <name evidence="2" type="ORF">HS99_0018450</name>
</gene>
<proteinExistence type="predicted"/>
<reference evidence="2" key="3">
    <citation type="submission" date="2016-08" db="EMBL/GenBank/DDBJ databases">
        <title>Sequencing, Assembly and Comparative Genomics of S. aureofaciens ATCC 10762.</title>
        <authorList>
            <person name="Gradnigo J.S."/>
            <person name="Johnson N."/>
            <person name="Somerville G.A."/>
        </authorList>
    </citation>
    <scope>NUCLEOTIDE SEQUENCE [LARGE SCALE GENOMIC DNA]</scope>
    <source>
        <strain evidence="2">ATCC 10762</strain>
    </source>
</reference>
<dbReference type="InterPro" id="IPR011989">
    <property type="entry name" value="ARM-like"/>
</dbReference>
<dbReference type="InterPro" id="IPR016024">
    <property type="entry name" value="ARM-type_fold"/>
</dbReference>
<reference evidence="1" key="1">
    <citation type="journal article" date="2014" name="Int. J. Syst. Evol. Microbiol.">
        <title>Complete genome sequence of Corynebacterium casei LMG S-19264T (=DSM 44701T), isolated from a smear-ripened cheese.</title>
        <authorList>
            <consortium name="US DOE Joint Genome Institute (JGI-PGF)"/>
            <person name="Walter F."/>
            <person name="Albersmeier A."/>
            <person name="Kalinowski J."/>
            <person name="Ruckert C."/>
        </authorList>
    </citation>
    <scope>NUCLEOTIDE SEQUENCE</scope>
    <source>
        <strain evidence="1">JCM 4434</strain>
    </source>
</reference>
<name>A0A1E7NEL3_KITAU</name>
<organism evidence="2 3">
    <name type="scientific">Kitasatospora aureofaciens</name>
    <name type="common">Streptomyces aureofaciens</name>
    <dbReference type="NCBI Taxonomy" id="1894"/>
    <lineage>
        <taxon>Bacteria</taxon>
        <taxon>Bacillati</taxon>
        <taxon>Actinomycetota</taxon>
        <taxon>Actinomycetes</taxon>
        <taxon>Kitasatosporales</taxon>
        <taxon>Streptomycetaceae</taxon>
        <taxon>Kitasatospora</taxon>
    </lineage>
</organism>
<keyword evidence="3" id="KW-1185">Reference proteome</keyword>
<evidence type="ECO:0000313" key="2">
    <source>
        <dbReference type="EMBL" id="OEV39075.1"/>
    </source>
</evidence>
<dbReference type="EMBL" id="BMUB01000033">
    <property type="protein sequence ID" value="GGV04661.1"/>
    <property type="molecule type" value="Genomic_DNA"/>
</dbReference>
<dbReference type="SUPFAM" id="SSF48371">
    <property type="entry name" value="ARM repeat"/>
    <property type="match status" value="1"/>
</dbReference>
<comment type="caution">
    <text evidence="2">The sequence shown here is derived from an EMBL/GenBank/DDBJ whole genome shotgun (WGS) entry which is preliminary data.</text>
</comment>
<reference evidence="1" key="5">
    <citation type="submission" date="2020-09" db="EMBL/GenBank/DDBJ databases">
        <authorList>
            <person name="Sun Q."/>
            <person name="Ohkuma M."/>
        </authorList>
    </citation>
    <scope>NUCLEOTIDE SEQUENCE</scope>
    <source>
        <strain evidence="1">JCM 4434</strain>
    </source>
</reference>
<dbReference type="Gene3D" id="1.25.10.10">
    <property type="entry name" value="Leucine-rich Repeat Variant"/>
    <property type="match status" value="1"/>
</dbReference>
<dbReference type="EMBL" id="JPRF03000002">
    <property type="protein sequence ID" value="OEV39075.1"/>
    <property type="molecule type" value="Genomic_DNA"/>
</dbReference>
<evidence type="ECO:0000313" key="1">
    <source>
        <dbReference type="EMBL" id="GGV04661.1"/>
    </source>
</evidence>
<dbReference type="KEGG" id="kau:B6264_30740"/>
<dbReference type="RefSeq" id="WP_030557120.1">
    <property type="nucleotide sequence ID" value="NZ_BMUB01000033.1"/>
</dbReference>
<dbReference type="OrthoDB" id="3428111at2"/>
<accession>A0A1E7NEL3</accession>
<dbReference type="Proteomes" id="UP000037395">
    <property type="component" value="Unassembled WGS sequence"/>
</dbReference>
<reference evidence="3" key="4">
    <citation type="submission" date="2016-08" db="EMBL/GenBank/DDBJ databases">
        <title>Sequencing, assembly and comparative genomics of S. aureofaciens ATCC 10762.</title>
        <authorList>
            <person name="Gradnigo J.S."/>
            <person name="Johnson N."/>
            <person name="Somerville G.A."/>
        </authorList>
    </citation>
    <scope>NUCLEOTIDE SEQUENCE [LARGE SCALE GENOMIC DNA]</scope>
    <source>
        <strain evidence="3">ATCC 10762 / DSM 40127 / CCM 3239 / JCM 4008 / LMG 5968 / NBRC 12843 / NCIMB 8234 / A-377</strain>
    </source>
</reference>
<dbReference type="GeneID" id="97489808"/>
<protein>
    <recommendedName>
        <fullName evidence="4">HEAT repeat domain-containing protein</fullName>
    </recommendedName>
</protein>
<evidence type="ECO:0008006" key="4">
    <source>
        <dbReference type="Google" id="ProtNLM"/>
    </source>
</evidence>
<evidence type="ECO:0000313" key="3">
    <source>
        <dbReference type="Proteomes" id="UP000037395"/>
    </source>
</evidence>
<dbReference type="Proteomes" id="UP000610124">
    <property type="component" value="Unassembled WGS sequence"/>
</dbReference>
<dbReference type="AlphaFoldDB" id="A0A1E7NEL3"/>
<sequence>MNDMFAALETLTHRGPNRRDVAADTLGDLLRGTALDTDTANLVVGRLVSLAVNEPVTKVRESALNSISEAFNHHRLPLDLVEPLAAAMPTMERELLEHTLYILGATHDPQASTLIEPFLRHPDPQVREQARLAAAAITAAEPESPTHKP</sequence>
<accession>A0A8H9LXZ7</accession>